<keyword evidence="13" id="KW-1185">Reference proteome</keyword>
<dbReference type="PANTHER" id="PTHR35091">
    <property type="entry name" value="FLAGELLAR PROTEIN FLIL"/>
    <property type="match status" value="1"/>
</dbReference>
<keyword evidence="4 10" id="KW-1003">Cell membrane</keyword>
<comment type="function">
    <text evidence="1 10">Controls the rotational direction of flagella during chemotaxis.</text>
</comment>
<reference evidence="12 13" key="1">
    <citation type="submission" date="2018-11" db="EMBL/GenBank/DDBJ databases">
        <title>Draft genome sequence of Cellulomonas takizawaensis strain TKZ-21.</title>
        <authorList>
            <person name="Yamamura H."/>
            <person name="Hayashi T."/>
            <person name="Hamada M."/>
            <person name="Serisawa Y."/>
            <person name="Matsuyama K."/>
            <person name="Nakagawa Y."/>
            <person name="Otoguro M."/>
            <person name="Yanagida F."/>
            <person name="Hayakawa M."/>
        </authorList>
    </citation>
    <scope>NUCLEOTIDE SEQUENCE [LARGE SCALE GENOMIC DNA]</scope>
    <source>
        <strain evidence="12 13">TKZ-21</strain>
    </source>
</reference>
<evidence type="ECO:0000256" key="7">
    <source>
        <dbReference type="ARBA" id="ARBA00022779"/>
    </source>
</evidence>
<feature type="transmembrane region" description="Helical" evidence="10">
    <location>
        <begin position="43"/>
        <end position="63"/>
    </location>
</feature>
<evidence type="ECO:0000256" key="3">
    <source>
        <dbReference type="ARBA" id="ARBA00008281"/>
    </source>
</evidence>
<keyword evidence="9 10" id="KW-0472">Membrane</keyword>
<dbReference type="RefSeq" id="WP_124343577.1">
    <property type="nucleotide sequence ID" value="NZ_BHYL01000227.1"/>
</dbReference>
<evidence type="ECO:0000256" key="11">
    <source>
        <dbReference type="SAM" id="MobiDB-lite"/>
    </source>
</evidence>
<evidence type="ECO:0000313" key="13">
    <source>
        <dbReference type="Proteomes" id="UP000288246"/>
    </source>
</evidence>
<sequence length="170" mass="17884">MPIEQRVISGPKIGAKIGGNASAAPAPAPEPEPKKRRAPSKKLLIIGAVVVVLAAAAAAWFLFFQGDGAPAEEPAPEAGEVVQVEPISLNLADGHYLRLGLALQLTTDAHESPDPARALDLAIELFSGRTVAEISDPTSRAALKEQLAHALVEAYEGEVMDVYLTNYVTQ</sequence>
<dbReference type="EMBL" id="BHYL01000227">
    <property type="protein sequence ID" value="GCD21067.1"/>
    <property type="molecule type" value="Genomic_DNA"/>
</dbReference>
<organism evidence="12 13">
    <name type="scientific">Cellulomonas algicola</name>
    <dbReference type="NCBI Taxonomy" id="2071633"/>
    <lineage>
        <taxon>Bacteria</taxon>
        <taxon>Bacillati</taxon>
        <taxon>Actinomycetota</taxon>
        <taxon>Actinomycetes</taxon>
        <taxon>Micrococcales</taxon>
        <taxon>Cellulomonadaceae</taxon>
        <taxon>Cellulomonas</taxon>
    </lineage>
</organism>
<evidence type="ECO:0000256" key="9">
    <source>
        <dbReference type="ARBA" id="ARBA00023136"/>
    </source>
</evidence>
<dbReference type="Proteomes" id="UP000288246">
    <property type="component" value="Unassembled WGS sequence"/>
</dbReference>
<evidence type="ECO:0000313" key="12">
    <source>
        <dbReference type="EMBL" id="GCD21067.1"/>
    </source>
</evidence>
<evidence type="ECO:0000256" key="8">
    <source>
        <dbReference type="ARBA" id="ARBA00022989"/>
    </source>
</evidence>
<dbReference type="GO" id="GO:0006935">
    <property type="term" value="P:chemotaxis"/>
    <property type="evidence" value="ECO:0007669"/>
    <property type="project" value="UniProtKB-KW"/>
</dbReference>
<dbReference type="GO" id="GO:0071978">
    <property type="term" value="P:bacterial-type flagellum-dependent swarming motility"/>
    <property type="evidence" value="ECO:0007669"/>
    <property type="project" value="TreeGrafter"/>
</dbReference>
<dbReference type="GO" id="GO:0005886">
    <property type="term" value="C:plasma membrane"/>
    <property type="evidence" value="ECO:0007669"/>
    <property type="project" value="UniProtKB-SubCell"/>
</dbReference>
<dbReference type="PANTHER" id="PTHR35091:SF2">
    <property type="entry name" value="FLAGELLAR PROTEIN FLIL"/>
    <property type="match status" value="1"/>
</dbReference>
<accession>A0A401V2B5</accession>
<comment type="similarity">
    <text evidence="3 10">Belongs to the FliL family.</text>
</comment>
<evidence type="ECO:0000256" key="10">
    <source>
        <dbReference type="RuleBase" id="RU364125"/>
    </source>
</evidence>
<feature type="region of interest" description="Disordered" evidence="11">
    <location>
        <begin position="1"/>
        <end position="37"/>
    </location>
</feature>
<dbReference type="InterPro" id="IPR005503">
    <property type="entry name" value="FliL"/>
</dbReference>
<name>A0A401V2B5_9CELL</name>
<dbReference type="OrthoDB" id="3537056at2"/>
<protein>
    <recommendedName>
        <fullName evidence="10">Flagellar protein FliL</fullName>
    </recommendedName>
</protein>
<dbReference type="AlphaFoldDB" id="A0A401V2B5"/>
<proteinExistence type="inferred from homology"/>
<keyword evidence="5 10" id="KW-0145">Chemotaxis</keyword>
<keyword evidence="8 10" id="KW-1133">Transmembrane helix</keyword>
<comment type="caution">
    <text evidence="12">The sequence shown here is derived from an EMBL/GenBank/DDBJ whole genome shotgun (WGS) entry which is preliminary data.</text>
</comment>
<evidence type="ECO:0000256" key="1">
    <source>
        <dbReference type="ARBA" id="ARBA00002254"/>
    </source>
</evidence>
<evidence type="ECO:0000256" key="2">
    <source>
        <dbReference type="ARBA" id="ARBA00004162"/>
    </source>
</evidence>
<dbReference type="Pfam" id="PF03748">
    <property type="entry name" value="FliL"/>
    <property type="match status" value="1"/>
</dbReference>
<keyword evidence="7 10" id="KW-0283">Flagellar rotation</keyword>
<evidence type="ECO:0000256" key="4">
    <source>
        <dbReference type="ARBA" id="ARBA00022475"/>
    </source>
</evidence>
<evidence type="ECO:0000256" key="5">
    <source>
        <dbReference type="ARBA" id="ARBA00022500"/>
    </source>
</evidence>
<evidence type="ECO:0000256" key="6">
    <source>
        <dbReference type="ARBA" id="ARBA00022692"/>
    </source>
</evidence>
<keyword evidence="6 10" id="KW-0812">Transmembrane</keyword>
<dbReference type="GO" id="GO:0009425">
    <property type="term" value="C:bacterial-type flagellum basal body"/>
    <property type="evidence" value="ECO:0007669"/>
    <property type="project" value="InterPro"/>
</dbReference>
<gene>
    <name evidence="12" type="ORF">CTKZ_26290</name>
</gene>
<comment type="subcellular location">
    <subcellularLocation>
        <location evidence="2">Cell membrane</location>
        <topology evidence="2">Single-pass membrane protein</topology>
    </subcellularLocation>
</comment>